<accession>A0ABY2X1M4</accession>
<name>A0ABY2X1M4_9RHOB</name>
<dbReference type="EMBL" id="VCPD01000002">
    <property type="protein sequence ID" value="TMV09128.1"/>
    <property type="molecule type" value="Genomic_DNA"/>
</dbReference>
<proteinExistence type="predicted"/>
<protein>
    <submittedName>
        <fullName evidence="1">Uncharacterized protein</fullName>
    </submittedName>
</protein>
<evidence type="ECO:0000313" key="1">
    <source>
        <dbReference type="EMBL" id="TMV09128.1"/>
    </source>
</evidence>
<gene>
    <name evidence="1" type="ORF">FGK63_08445</name>
</gene>
<dbReference type="Proteomes" id="UP001193035">
    <property type="component" value="Unassembled WGS sequence"/>
</dbReference>
<evidence type="ECO:0000313" key="2">
    <source>
        <dbReference type="Proteomes" id="UP001193035"/>
    </source>
</evidence>
<sequence length="96" mass="11145">MPDWPHTIPEVLLQALEARPLGGWLAVLREWAKDYRLRLKIQWVPQLEQQVADLHSMRFTASHQDLWGVIREWLVEHDVPTPEGLPLPPEQEPAGN</sequence>
<reference evidence="1 2" key="1">
    <citation type="submission" date="2019-05" db="EMBL/GenBank/DDBJ databases">
        <title>Ruegeria sp. nov., isolated from tidal flat.</title>
        <authorList>
            <person name="Kim W."/>
        </authorList>
    </citation>
    <scope>NUCLEOTIDE SEQUENCE [LARGE SCALE GENOMIC DNA]</scope>
    <source>
        <strain evidence="1 2">CAU 1488</strain>
    </source>
</reference>
<keyword evidence="2" id="KW-1185">Reference proteome</keyword>
<dbReference type="RefSeq" id="WP_138841158.1">
    <property type="nucleotide sequence ID" value="NZ_VCPD01000002.1"/>
</dbReference>
<organism evidence="1 2">
    <name type="scientific">Ruegeria sediminis</name>
    <dbReference type="NCBI Taxonomy" id="2583820"/>
    <lineage>
        <taxon>Bacteria</taxon>
        <taxon>Pseudomonadati</taxon>
        <taxon>Pseudomonadota</taxon>
        <taxon>Alphaproteobacteria</taxon>
        <taxon>Rhodobacterales</taxon>
        <taxon>Roseobacteraceae</taxon>
        <taxon>Ruegeria</taxon>
    </lineage>
</organism>
<comment type="caution">
    <text evidence="1">The sequence shown here is derived from an EMBL/GenBank/DDBJ whole genome shotgun (WGS) entry which is preliminary data.</text>
</comment>